<accession>A0A9P4UNP0</accession>
<keyword evidence="2" id="KW-1185">Reference proteome</keyword>
<comment type="caution">
    <text evidence="1">The sequence shown here is derived from an EMBL/GenBank/DDBJ whole genome shotgun (WGS) entry which is preliminary data.</text>
</comment>
<sequence>MDRHFRMPVFVYIMQYTTCANRDQSSRSTDAVMASYSTLLCIMLHMESYSCDVQIGSIECVHFSSRYGINLQVIGSIFQWSHIFCPSSISQSSGMRLIGSLLPSLLPSQLQHFPAPTIPDGDLAALRQVCWDDCDTVSMPPPLLHHVHMLVPTAITPPSPFPNPSTGRSVLGQTYLHLPNSSIGGVRPERGSKSPRCSPHHLSAVHAQVVMRLVLLPLLVEEPAVLLWGLGVGGSSLGKGFCRHCLYSR</sequence>
<dbReference type="Proteomes" id="UP000799441">
    <property type="component" value="Unassembled WGS sequence"/>
</dbReference>
<evidence type="ECO:0000313" key="2">
    <source>
        <dbReference type="Proteomes" id="UP000799441"/>
    </source>
</evidence>
<protein>
    <submittedName>
        <fullName evidence="1">Uncharacterized protein</fullName>
    </submittedName>
</protein>
<name>A0A9P4UNP0_9PEZI</name>
<organism evidence="1 2">
    <name type="scientific">Polychaeton citri CBS 116435</name>
    <dbReference type="NCBI Taxonomy" id="1314669"/>
    <lineage>
        <taxon>Eukaryota</taxon>
        <taxon>Fungi</taxon>
        <taxon>Dikarya</taxon>
        <taxon>Ascomycota</taxon>
        <taxon>Pezizomycotina</taxon>
        <taxon>Dothideomycetes</taxon>
        <taxon>Dothideomycetidae</taxon>
        <taxon>Capnodiales</taxon>
        <taxon>Capnodiaceae</taxon>
        <taxon>Polychaeton</taxon>
    </lineage>
</organism>
<proteinExistence type="predicted"/>
<dbReference type="AlphaFoldDB" id="A0A9P4UNP0"/>
<evidence type="ECO:0000313" key="1">
    <source>
        <dbReference type="EMBL" id="KAF2722562.1"/>
    </source>
</evidence>
<gene>
    <name evidence="1" type="ORF">K431DRAFT_41340</name>
</gene>
<reference evidence="1" key="1">
    <citation type="journal article" date="2020" name="Stud. Mycol.">
        <title>101 Dothideomycetes genomes: a test case for predicting lifestyles and emergence of pathogens.</title>
        <authorList>
            <person name="Haridas S."/>
            <person name="Albert R."/>
            <person name="Binder M."/>
            <person name="Bloem J."/>
            <person name="Labutti K."/>
            <person name="Salamov A."/>
            <person name="Andreopoulos B."/>
            <person name="Baker S."/>
            <person name="Barry K."/>
            <person name="Bills G."/>
            <person name="Bluhm B."/>
            <person name="Cannon C."/>
            <person name="Castanera R."/>
            <person name="Culley D."/>
            <person name="Daum C."/>
            <person name="Ezra D."/>
            <person name="Gonzalez J."/>
            <person name="Henrissat B."/>
            <person name="Kuo A."/>
            <person name="Liang C."/>
            <person name="Lipzen A."/>
            <person name="Lutzoni F."/>
            <person name="Magnuson J."/>
            <person name="Mondo S."/>
            <person name="Nolan M."/>
            <person name="Ohm R."/>
            <person name="Pangilinan J."/>
            <person name="Park H.-J."/>
            <person name="Ramirez L."/>
            <person name="Alfaro M."/>
            <person name="Sun H."/>
            <person name="Tritt A."/>
            <person name="Yoshinaga Y."/>
            <person name="Zwiers L.-H."/>
            <person name="Turgeon B."/>
            <person name="Goodwin S."/>
            <person name="Spatafora J."/>
            <person name="Crous P."/>
            <person name="Grigoriev I."/>
        </authorList>
    </citation>
    <scope>NUCLEOTIDE SEQUENCE</scope>
    <source>
        <strain evidence="1">CBS 116435</strain>
    </source>
</reference>
<dbReference type="EMBL" id="MU003781">
    <property type="protein sequence ID" value="KAF2722562.1"/>
    <property type="molecule type" value="Genomic_DNA"/>
</dbReference>